<keyword evidence="1" id="KW-0472">Membrane</keyword>
<dbReference type="Pfam" id="PF12822">
    <property type="entry name" value="ECF_trnsprt"/>
    <property type="match status" value="1"/>
</dbReference>
<name>A0A1U9KAX5_9BACL</name>
<dbReference type="InterPro" id="IPR024529">
    <property type="entry name" value="ECF_trnsprt_substrate-spec"/>
</dbReference>
<feature type="transmembrane region" description="Helical" evidence="1">
    <location>
        <begin position="38"/>
        <end position="63"/>
    </location>
</feature>
<organism evidence="2 3">
    <name type="scientific">Novibacillus thermophilus</name>
    <dbReference type="NCBI Taxonomy" id="1471761"/>
    <lineage>
        <taxon>Bacteria</taxon>
        <taxon>Bacillati</taxon>
        <taxon>Bacillota</taxon>
        <taxon>Bacilli</taxon>
        <taxon>Bacillales</taxon>
        <taxon>Thermoactinomycetaceae</taxon>
        <taxon>Novibacillus</taxon>
    </lineage>
</organism>
<keyword evidence="3" id="KW-1185">Reference proteome</keyword>
<feature type="transmembrane region" description="Helical" evidence="1">
    <location>
        <begin position="105"/>
        <end position="129"/>
    </location>
</feature>
<feature type="transmembrane region" description="Helical" evidence="1">
    <location>
        <begin position="149"/>
        <end position="176"/>
    </location>
</feature>
<sequence>MKRGLKHDFTLVAILLIPIGVAVNVVIGQLVQILKIPLYLDVIGTMITAMVAGPWVGAVVGLANNLILSIFQPTILPFALVSIAIGLTVGYLSKKKMLTNIGRTIVTGIIITLIAVVMSSFISVFLYGGATGTSSDTITALLLASGQEIWTAVFTKNIIVESIDKIVSILIAYFIVRSMSDRYLSKLNYGSPYIKKK</sequence>
<proteinExistence type="predicted"/>
<dbReference type="RefSeq" id="WP_077721098.1">
    <property type="nucleotide sequence ID" value="NZ_CP019699.1"/>
</dbReference>
<evidence type="ECO:0000313" key="2">
    <source>
        <dbReference type="EMBL" id="AQS57229.1"/>
    </source>
</evidence>
<evidence type="ECO:0000313" key="3">
    <source>
        <dbReference type="Proteomes" id="UP000188603"/>
    </source>
</evidence>
<reference evidence="2 3" key="1">
    <citation type="journal article" date="2015" name="Int. J. Syst. Evol. Microbiol.">
        <title>Novibacillus thermophilus gen. nov., sp. nov., a Gram-staining-negative and moderately thermophilic member of the family Thermoactinomycetaceae.</title>
        <authorList>
            <person name="Yang G."/>
            <person name="Chen J."/>
            <person name="Zhou S."/>
        </authorList>
    </citation>
    <scope>NUCLEOTIDE SEQUENCE [LARGE SCALE GENOMIC DNA]</scope>
    <source>
        <strain evidence="2 3">SG-1</strain>
    </source>
</reference>
<dbReference type="Gene3D" id="1.10.1760.20">
    <property type="match status" value="1"/>
</dbReference>
<dbReference type="EMBL" id="CP019699">
    <property type="protein sequence ID" value="AQS57229.1"/>
    <property type="molecule type" value="Genomic_DNA"/>
</dbReference>
<evidence type="ECO:0000256" key="1">
    <source>
        <dbReference type="SAM" id="Phobius"/>
    </source>
</evidence>
<dbReference type="Proteomes" id="UP000188603">
    <property type="component" value="Chromosome"/>
</dbReference>
<dbReference type="STRING" id="1471761.B0W44_17255"/>
<protein>
    <submittedName>
        <fullName evidence="2">ECF transporter S component</fullName>
    </submittedName>
</protein>
<dbReference type="AlphaFoldDB" id="A0A1U9KAX5"/>
<dbReference type="GO" id="GO:0022857">
    <property type="term" value="F:transmembrane transporter activity"/>
    <property type="evidence" value="ECO:0007669"/>
    <property type="project" value="InterPro"/>
</dbReference>
<gene>
    <name evidence="2" type="ORF">B0W44_17255</name>
</gene>
<keyword evidence="1" id="KW-0812">Transmembrane</keyword>
<feature type="transmembrane region" description="Helical" evidence="1">
    <location>
        <begin position="12"/>
        <end position="31"/>
    </location>
</feature>
<dbReference type="KEGG" id="ntr:B0W44_17255"/>
<dbReference type="OrthoDB" id="9766854at2"/>
<feature type="transmembrane region" description="Helical" evidence="1">
    <location>
        <begin position="75"/>
        <end position="93"/>
    </location>
</feature>
<keyword evidence="1" id="KW-1133">Transmembrane helix</keyword>
<accession>A0A1U9KAX5</accession>